<evidence type="ECO:0000313" key="1">
    <source>
        <dbReference type="EMBL" id="TNN78718.1"/>
    </source>
</evidence>
<gene>
    <name evidence="1" type="ORF">EYF80_011122</name>
</gene>
<organism evidence="1 2">
    <name type="scientific">Liparis tanakae</name>
    <name type="common">Tanaka's snailfish</name>
    <dbReference type="NCBI Taxonomy" id="230148"/>
    <lineage>
        <taxon>Eukaryota</taxon>
        <taxon>Metazoa</taxon>
        <taxon>Chordata</taxon>
        <taxon>Craniata</taxon>
        <taxon>Vertebrata</taxon>
        <taxon>Euteleostomi</taxon>
        <taxon>Actinopterygii</taxon>
        <taxon>Neopterygii</taxon>
        <taxon>Teleostei</taxon>
        <taxon>Neoteleostei</taxon>
        <taxon>Acanthomorphata</taxon>
        <taxon>Eupercaria</taxon>
        <taxon>Perciformes</taxon>
        <taxon>Cottioidei</taxon>
        <taxon>Cottales</taxon>
        <taxon>Liparidae</taxon>
        <taxon>Liparis</taxon>
    </lineage>
</organism>
<accession>A0A4Z2ILW3</accession>
<proteinExistence type="predicted"/>
<protein>
    <submittedName>
        <fullName evidence="1">Uncharacterized protein</fullName>
    </submittedName>
</protein>
<sequence>MSSVKVTKVFGFTLDINAGPLSVFAPSTKGSAHHTASGFSTSLMVWSSLVFSSTSEQLSEPALFLLAQSIISIH</sequence>
<dbReference type="Proteomes" id="UP000314294">
    <property type="component" value="Unassembled WGS sequence"/>
</dbReference>
<evidence type="ECO:0000313" key="2">
    <source>
        <dbReference type="Proteomes" id="UP000314294"/>
    </source>
</evidence>
<name>A0A4Z2ILW3_9TELE</name>
<comment type="caution">
    <text evidence="1">The sequence shown here is derived from an EMBL/GenBank/DDBJ whole genome shotgun (WGS) entry which is preliminary data.</text>
</comment>
<dbReference type="AlphaFoldDB" id="A0A4Z2ILW3"/>
<dbReference type="EMBL" id="SRLO01000071">
    <property type="protein sequence ID" value="TNN78718.1"/>
    <property type="molecule type" value="Genomic_DNA"/>
</dbReference>
<keyword evidence="2" id="KW-1185">Reference proteome</keyword>
<reference evidence="1 2" key="1">
    <citation type="submission" date="2019-03" db="EMBL/GenBank/DDBJ databases">
        <title>First draft genome of Liparis tanakae, snailfish: a comprehensive survey of snailfish specific genes.</title>
        <authorList>
            <person name="Kim W."/>
            <person name="Song I."/>
            <person name="Jeong J.-H."/>
            <person name="Kim D."/>
            <person name="Kim S."/>
            <person name="Ryu S."/>
            <person name="Song J.Y."/>
            <person name="Lee S.K."/>
        </authorList>
    </citation>
    <scope>NUCLEOTIDE SEQUENCE [LARGE SCALE GENOMIC DNA]</scope>
    <source>
        <tissue evidence="1">Muscle</tissue>
    </source>
</reference>